<keyword evidence="2" id="KW-0547">Nucleotide-binding</keyword>
<dbReference type="GO" id="GO:0005524">
    <property type="term" value="F:ATP binding"/>
    <property type="evidence" value="ECO:0007669"/>
    <property type="project" value="UniProtKB-KW"/>
</dbReference>
<evidence type="ECO:0000313" key="7">
    <source>
        <dbReference type="Proteomes" id="UP000321720"/>
    </source>
</evidence>
<dbReference type="Pfam" id="PF00005">
    <property type="entry name" value="ABC_tran"/>
    <property type="match status" value="1"/>
</dbReference>
<protein>
    <recommendedName>
        <fullName evidence="4">ABC-type quaternary amine transporter</fullName>
        <ecNumber evidence="4">7.6.2.9</ecNumber>
    </recommendedName>
</protein>
<dbReference type="Proteomes" id="UP000321720">
    <property type="component" value="Unassembled WGS sequence"/>
</dbReference>
<dbReference type="InterPro" id="IPR003439">
    <property type="entry name" value="ABC_transporter-like_ATP-bd"/>
</dbReference>
<evidence type="ECO:0000259" key="5">
    <source>
        <dbReference type="PROSITE" id="PS50893"/>
    </source>
</evidence>
<dbReference type="PROSITE" id="PS50893">
    <property type="entry name" value="ABC_TRANSPORTER_2"/>
    <property type="match status" value="1"/>
</dbReference>
<dbReference type="Gene3D" id="3.40.50.300">
    <property type="entry name" value="P-loop containing nucleotide triphosphate hydrolases"/>
    <property type="match status" value="1"/>
</dbReference>
<evidence type="ECO:0000256" key="4">
    <source>
        <dbReference type="ARBA" id="ARBA00066388"/>
    </source>
</evidence>
<accession>A0A511J7Y8</accession>
<dbReference type="InterPro" id="IPR017871">
    <property type="entry name" value="ABC_transporter-like_CS"/>
</dbReference>
<dbReference type="PROSITE" id="PS00211">
    <property type="entry name" value="ABC_TRANSPORTER_1"/>
    <property type="match status" value="1"/>
</dbReference>
<sequence length="332" mass="33584">MDGVVVRYPAVRRGAPAATAVAGVDLRVAPGEVLALLGPSGCGKSSLLRAVAGLEPLAAGAVTWDGVSVAGVPVHRRGFGLLFQDGQLFPHRDVAGNVAYGLAGRPRGEVAGRVEDLLAVVGLGGYGARAVATLSGGERQRVALARALAPAPRLLLLDEPLSALDRSLRERLALDVRAALLATGTTALFVTHDQDEAFAVADRVAVMAAGRLLQVDAPADLWRAPASRQVAAFLGYEAFVPLAAAPDPLRRFAGESGTLALAPGAFVVAPEGAGELVGTVRAVLTRRGRPALLVDVPGVGPVTALGAPADGAREGSTIALATDPSATATVPA</sequence>
<keyword evidence="7" id="KW-1185">Reference proteome</keyword>
<evidence type="ECO:0000256" key="3">
    <source>
        <dbReference type="ARBA" id="ARBA00022840"/>
    </source>
</evidence>
<dbReference type="FunFam" id="3.40.50.300:FF:000425">
    <property type="entry name" value="Probable ABC transporter, ATP-binding subunit"/>
    <property type="match status" value="1"/>
</dbReference>
<keyword evidence="1" id="KW-0813">Transport</keyword>
<keyword evidence="3" id="KW-0067">ATP-binding</keyword>
<dbReference type="SMART" id="SM00382">
    <property type="entry name" value="AAA"/>
    <property type="match status" value="1"/>
</dbReference>
<dbReference type="PANTHER" id="PTHR42781:SF4">
    <property type="entry name" value="SPERMIDINE_PUTRESCINE IMPORT ATP-BINDING PROTEIN POTA"/>
    <property type="match status" value="1"/>
</dbReference>
<feature type="domain" description="ABC transporter" evidence="5">
    <location>
        <begin position="6"/>
        <end position="234"/>
    </location>
</feature>
<dbReference type="EC" id="7.6.2.9" evidence="4"/>
<organism evidence="6 7">
    <name type="scientific">Cellulomonas composti</name>
    <dbReference type="NCBI Taxonomy" id="266130"/>
    <lineage>
        <taxon>Bacteria</taxon>
        <taxon>Bacillati</taxon>
        <taxon>Actinomycetota</taxon>
        <taxon>Actinomycetes</taxon>
        <taxon>Micrococcales</taxon>
        <taxon>Cellulomonadaceae</taxon>
        <taxon>Cellulomonas</taxon>
    </lineage>
</organism>
<dbReference type="GO" id="GO:0015418">
    <property type="term" value="F:ABC-type quaternary ammonium compound transporting activity"/>
    <property type="evidence" value="ECO:0007669"/>
    <property type="project" value="UniProtKB-EC"/>
</dbReference>
<dbReference type="SUPFAM" id="SSF52540">
    <property type="entry name" value="P-loop containing nucleoside triphosphate hydrolases"/>
    <property type="match status" value="1"/>
</dbReference>
<dbReference type="InterPro" id="IPR003593">
    <property type="entry name" value="AAA+_ATPase"/>
</dbReference>
<dbReference type="AlphaFoldDB" id="A0A511J7Y8"/>
<dbReference type="InterPro" id="IPR027417">
    <property type="entry name" value="P-loop_NTPase"/>
</dbReference>
<dbReference type="PANTHER" id="PTHR42781">
    <property type="entry name" value="SPERMIDINE/PUTRESCINE IMPORT ATP-BINDING PROTEIN POTA"/>
    <property type="match status" value="1"/>
</dbReference>
<proteinExistence type="predicted"/>
<reference evidence="6 7" key="1">
    <citation type="submission" date="2019-07" db="EMBL/GenBank/DDBJ databases">
        <title>Whole genome shotgun sequence of Cellulomonas composti NBRC 100758.</title>
        <authorList>
            <person name="Hosoyama A."/>
            <person name="Uohara A."/>
            <person name="Ohji S."/>
            <person name="Ichikawa N."/>
        </authorList>
    </citation>
    <scope>NUCLEOTIDE SEQUENCE [LARGE SCALE GENOMIC DNA]</scope>
    <source>
        <strain evidence="6 7">NBRC 100758</strain>
    </source>
</reference>
<comment type="caution">
    <text evidence="6">The sequence shown here is derived from an EMBL/GenBank/DDBJ whole genome shotgun (WGS) entry which is preliminary data.</text>
</comment>
<dbReference type="InterPro" id="IPR050093">
    <property type="entry name" value="ABC_SmlMolc_Importer"/>
</dbReference>
<dbReference type="EMBL" id="BJWG01000002">
    <property type="protein sequence ID" value="GEL94111.1"/>
    <property type="molecule type" value="Genomic_DNA"/>
</dbReference>
<name>A0A511J7Y8_9CELL</name>
<evidence type="ECO:0000313" key="6">
    <source>
        <dbReference type="EMBL" id="GEL94111.1"/>
    </source>
</evidence>
<gene>
    <name evidence="6" type="ORF">CCO02nite_07690</name>
</gene>
<dbReference type="GO" id="GO:0016887">
    <property type="term" value="F:ATP hydrolysis activity"/>
    <property type="evidence" value="ECO:0007669"/>
    <property type="project" value="InterPro"/>
</dbReference>
<evidence type="ECO:0000256" key="2">
    <source>
        <dbReference type="ARBA" id="ARBA00022741"/>
    </source>
</evidence>
<evidence type="ECO:0000256" key="1">
    <source>
        <dbReference type="ARBA" id="ARBA00022448"/>
    </source>
</evidence>